<dbReference type="PANTHER" id="PTHR45765:SF1">
    <property type="entry name" value="METHIONINE--TRNA LIGASE, CYTOPLASMIC"/>
    <property type="match status" value="1"/>
</dbReference>
<accession>A0A829R6Z7</accession>
<dbReference type="FunFam" id="1.10.730.10:FF:000026">
    <property type="entry name" value="Methionine--tRNA ligase"/>
    <property type="match status" value="1"/>
</dbReference>
<evidence type="ECO:0000256" key="11">
    <source>
        <dbReference type="ARBA" id="ARBA00022741"/>
    </source>
</evidence>
<sequence>MAKEYEKNMEHMQFSVALTKLWSLISRTNKYIDETEPWALAKDESRKKELASVMTHLAESLRTIAILLQPFLTRAPGEIFMQLGLQAENLKKWDSIYTFGAIPDGTKVVKKGTPIFPRLEAKEEVAYIQDQMKATATVKEPEAEAEAIETPQIGIEDFDKIDLRVAEVKEVEKVKKADKLLCFQLDLGEGKLRQVLSGIAEFYEPEELIGKKVIVVANLKPVKLRGLLSEGMILSGEKDGELRVIEANSALPNGAKVK</sequence>
<evidence type="ECO:0000256" key="13">
    <source>
        <dbReference type="ARBA" id="ARBA00022840"/>
    </source>
</evidence>
<dbReference type="SUPFAM" id="SSF47323">
    <property type="entry name" value="Anticodon-binding domain of a subclass of class I aminoacyl-tRNA synthetases"/>
    <property type="match status" value="1"/>
</dbReference>
<evidence type="ECO:0000256" key="18">
    <source>
        <dbReference type="ARBA" id="ARBA00047364"/>
    </source>
</evidence>
<evidence type="ECO:0000256" key="4">
    <source>
        <dbReference type="ARBA" id="ARBA00011738"/>
    </source>
</evidence>
<dbReference type="GO" id="GO:0005524">
    <property type="term" value="F:ATP binding"/>
    <property type="evidence" value="ECO:0007669"/>
    <property type="project" value="UniProtKB-KW"/>
</dbReference>
<evidence type="ECO:0000313" key="22">
    <source>
        <dbReference type="Proteomes" id="UP000019251"/>
    </source>
</evidence>
<dbReference type="InterPro" id="IPR002547">
    <property type="entry name" value="tRNA-bd_dom"/>
</dbReference>
<dbReference type="GO" id="GO:0005829">
    <property type="term" value="C:cytosol"/>
    <property type="evidence" value="ECO:0007669"/>
    <property type="project" value="TreeGrafter"/>
</dbReference>
<keyword evidence="8 19" id="KW-0820">tRNA-binding</keyword>
<dbReference type="PROSITE" id="PS50886">
    <property type="entry name" value="TRBD"/>
    <property type="match status" value="1"/>
</dbReference>
<evidence type="ECO:0000256" key="9">
    <source>
        <dbReference type="ARBA" id="ARBA00022598"/>
    </source>
</evidence>
<name>A0A829R6Z7_LISGR</name>
<dbReference type="GO" id="GO:0046872">
    <property type="term" value="F:metal ion binding"/>
    <property type="evidence" value="ECO:0007669"/>
    <property type="project" value="UniProtKB-KW"/>
</dbReference>
<comment type="catalytic activity">
    <reaction evidence="18">
        <text>tRNA(Met) + L-methionine + ATP = L-methionyl-tRNA(Met) + AMP + diphosphate</text>
        <dbReference type="Rhea" id="RHEA:13481"/>
        <dbReference type="Rhea" id="RHEA-COMP:9667"/>
        <dbReference type="Rhea" id="RHEA-COMP:9698"/>
        <dbReference type="ChEBI" id="CHEBI:30616"/>
        <dbReference type="ChEBI" id="CHEBI:33019"/>
        <dbReference type="ChEBI" id="CHEBI:57844"/>
        <dbReference type="ChEBI" id="CHEBI:78442"/>
        <dbReference type="ChEBI" id="CHEBI:78530"/>
        <dbReference type="ChEBI" id="CHEBI:456215"/>
        <dbReference type="EC" id="6.1.1.10"/>
    </reaction>
</comment>
<keyword evidence="7" id="KW-0963">Cytoplasm</keyword>
<gene>
    <name evidence="21" type="ORF">LMUR_10467</name>
</gene>
<evidence type="ECO:0000256" key="7">
    <source>
        <dbReference type="ARBA" id="ARBA00022490"/>
    </source>
</evidence>
<dbReference type="PANTHER" id="PTHR45765">
    <property type="entry name" value="METHIONINE--TRNA LIGASE"/>
    <property type="match status" value="1"/>
</dbReference>
<dbReference type="FunFam" id="2.40.50.140:FF:000042">
    <property type="entry name" value="Methionine--tRNA ligase"/>
    <property type="match status" value="1"/>
</dbReference>
<protein>
    <recommendedName>
        <fullName evidence="6">Methionine--tRNA ligase</fullName>
        <ecNumber evidence="5">6.1.1.10</ecNumber>
    </recommendedName>
    <alternativeName>
        <fullName evidence="17">Methionyl-tRNA synthetase</fullName>
    </alternativeName>
</protein>
<keyword evidence="11" id="KW-0547">Nucleotide-binding</keyword>
<dbReference type="Gene3D" id="1.10.730.10">
    <property type="entry name" value="Isoleucyl-tRNA Synthetase, Domain 1"/>
    <property type="match status" value="1"/>
</dbReference>
<dbReference type="SUPFAM" id="SSF50249">
    <property type="entry name" value="Nucleic acid-binding proteins"/>
    <property type="match status" value="1"/>
</dbReference>
<evidence type="ECO:0000259" key="20">
    <source>
        <dbReference type="PROSITE" id="PS50886"/>
    </source>
</evidence>
<dbReference type="InterPro" id="IPR023458">
    <property type="entry name" value="Met-tRNA_ligase_1"/>
</dbReference>
<evidence type="ECO:0000313" key="21">
    <source>
        <dbReference type="EMBL" id="EUJ27254.1"/>
    </source>
</evidence>
<dbReference type="GO" id="GO:0000049">
    <property type="term" value="F:tRNA binding"/>
    <property type="evidence" value="ECO:0007669"/>
    <property type="project" value="UniProtKB-UniRule"/>
</dbReference>
<dbReference type="Pfam" id="PF19303">
    <property type="entry name" value="Anticodon_3"/>
    <property type="match status" value="1"/>
</dbReference>
<dbReference type="EMBL" id="AODG01000012">
    <property type="protein sequence ID" value="EUJ27254.1"/>
    <property type="molecule type" value="Genomic_DNA"/>
</dbReference>
<keyword evidence="13" id="KW-0067">ATP-binding</keyword>
<evidence type="ECO:0000256" key="1">
    <source>
        <dbReference type="ARBA" id="ARBA00003314"/>
    </source>
</evidence>
<dbReference type="GO" id="GO:0004825">
    <property type="term" value="F:methionine-tRNA ligase activity"/>
    <property type="evidence" value="ECO:0007669"/>
    <property type="project" value="UniProtKB-EC"/>
</dbReference>
<dbReference type="EC" id="6.1.1.10" evidence="5"/>
<organism evidence="21 22">
    <name type="scientific">Listeria grayi FSL F6-1183</name>
    <dbReference type="NCBI Taxonomy" id="1265827"/>
    <lineage>
        <taxon>Bacteria</taxon>
        <taxon>Bacillati</taxon>
        <taxon>Bacillota</taxon>
        <taxon>Bacilli</taxon>
        <taxon>Bacillales</taxon>
        <taxon>Listeriaceae</taxon>
        <taxon>Listeria</taxon>
    </lineage>
</organism>
<evidence type="ECO:0000256" key="8">
    <source>
        <dbReference type="ARBA" id="ARBA00022555"/>
    </source>
</evidence>
<dbReference type="GO" id="GO:0006431">
    <property type="term" value="P:methionyl-tRNA aminoacylation"/>
    <property type="evidence" value="ECO:0007669"/>
    <property type="project" value="InterPro"/>
</dbReference>
<dbReference type="Proteomes" id="UP000019251">
    <property type="component" value="Unassembled WGS sequence"/>
</dbReference>
<dbReference type="NCBIfam" id="TIGR00399">
    <property type="entry name" value="metG_C_term"/>
    <property type="match status" value="1"/>
</dbReference>
<dbReference type="Gene3D" id="2.40.50.140">
    <property type="entry name" value="Nucleic acid-binding proteins"/>
    <property type="match status" value="1"/>
</dbReference>
<evidence type="ECO:0000256" key="2">
    <source>
        <dbReference type="ARBA" id="ARBA00004496"/>
    </source>
</evidence>
<dbReference type="InterPro" id="IPR009080">
    <property type="entry name" value="tRNAsynth_Ia_anticodon-bd"/>
</dbReference>
<dbReference type="InterPro" id="IPR012340">
    <property type="entry name" value="NA-bd_OB-fold"/>
</dbReference>
<evidence type="ECO:0000256" key="15">
    <source>
        <dbReference type="ARBA" id="ARBA00022917"/>
    </source>
</evidence>
<evidence type="ECO:0000256" key="17">
    <source>
        <dbReference type="ARBA" id="ARBA00030904"/>
    </source>
</evidence>
<evidence type="ECO:0000256" key="19">
    <source>
        <dbReference type="PROSITE-ProRule" id="PRU00209"/>
    </source>
</evidence>
<feature type="domain" description="TRNA-binding" evidence="20">
    <location>
        <begin position="157"/>
        <end position="258"/>
    </location>
</feature>
<comment type="similarity">
    <text evidence="3">Belongs to the class-I aminoacyl-tRNA synthetase family. MetG type 1 subfamily.</text>
</comment>
<dbReference type="CDD" id="cd02800">
    <property type="entry name" value="tRNA_bind_EcMetRS_like"/>
    <property type="match status" value="1"/>
</dbReference>
<keyword evidence="12" id="KW-0862">Zinc</keyword>
<dbReference type="InterPro" id="IPR041872">
    <property type="entry name" value="Anticodon_Met"/>
</dbReference>
<evidence type="ECO:0000256" key="16">
    <source>
        <dbReference type="ARBA" id="ARBA00023146"/>
    </source>
</evidence>
<comment type="subunit">
    <text evidence="4">Homodimer.</text>
</comment>
<proteinExistence type="inferred from homology"/>
<evidence type="ECO:0000256" key="5">
    <source>
        <dbReference type="ARBA" id="ARBA00012838"/>
    </source>
</evidence>
<evidence type="ECO:0000256" key="6">
    <source>
        <dbReference type="ARBA" id="ARBA00018753"/>
    </source>
</evidence>
<keyword evidence="10" id="KW-0479">Metal-binding</keyword>
<keyword evidence="14 19" id="KW-0694">RNA-binding</keyword>
<comment type="subcellular location">
    <subcellularLocation>
        <location evidence="2">Cytoplasm</location>
    </subcellularLocation>
</comment>
<comment type="caution">
    <text evidence="21">The sequence shown here is derived from an EMBL/GenBank/DDBJ whole genome shotgun (WGS) entry which is preliminary data.</text>
</comment>
<dbReference type="Pfam" id="PF01588">
    <property type="entry name" value="tRNA_bind"/>
    <property type="match status" value="1"/>
</dbReference>
<reference evidence="21 22" key="1">
    <citation type="submission" date="2012-12" db="EMBL/GenBank/DDBJ databases">
        <title>Novel taxa of Listeriaceae from agricultural environments in the United States.</title>
        <authorList>
            <person name="den Bakker H.C."/>
            <person name="Allred A."/>
            <person name="Warchocki S."/>
            <person name="Wright E.M."/>
            <person name="Burrell A."/>
            <person name="Nightingale K.K."/>
            <person name="Kephart D."/>
            <person name="Wiedmann M."/>
        </authorList>
    </citation>
    <scope>NUCLEOTIDE SEQUENCE [LARGE SCALE GENOMIC DNA]</scope>
    <source>
        <strain evidence="21 22">FSL F6-1183</strain>
    </source>
</reference>
<evidence type="ECO:0000256" key="10">
    <source>
        <dbReference type="ARBA" id="ARBA00022723"/>
    </source>
</evidence>
<evidence type="ECO:0000256" key="14">
    <source>
        <dbReference type="ARBA" id="ARBA00022884"/>
    </source>
</evidence>
<comment type="function">
    <text evidence="1">Is required not only for elongation of protein synthesis but also for the initiation of all mRNA translation through initiator tRNA(fMet) aminoacylation.</text>
</comment>
<dbReference type="AlphaFoldDB" id="A0A829R6Z7"/>
<evidence type="ECO:0000256" key="3">
    <source>
        <dbReference type="ARBA" id="ARBA00008258"/>
    </source>
</evidence>
<dbReference type="InterPro" id="IPR004495">
    <property type="entry name" value="Met-tRNA-synth_bsu_C"/>
</dbReference>
<keyword evidence="9 21" id="KW-0436">Ligase</keyword>
<keyword evidence="16" id="KW-0030">Aminoacyl-tRNA synthetase</keyword>
<evidence type="ECO:0000256" key="12">
    <source>
        <dbReference type="ARBA" id="ARBA00022833"/>
    </source>
</evidence>
<keyword evidence="15" id="KW-0648">Protein biosynthesis</keyword>